<comment type="caution">
    <text evidence="2">The sequence shown here is derived from an EMBL/GenBank/DDBJ whole genome shotgun (WGS) entry which is preliminary data.</text>
</comment>
<evidence type="ECO:0000313" key="3">
    <source>
        <dbReference type="Proteomes" id="UP000886748"/>
    </source>
</evidence>
<gene>
    <name evidence="2" type="ORF">IAD26_01350</name>
</gene>
<name>A0A9D1MZ05_9CLOT</name>
<dbReference type="AlphaFoldDB" id="A0A9D1MZ05"/>
<evidence type="ECO:0000313" key="2">
    <source>
        <dbReference type="EMBL" id="HIU91760.1"/>
    </source>
</evidence>
<reference evidence="2" key="1">
    <citation type="submission" date="2020-10" db="EMBL/GenBank/DDBJ databases">
        <authorList>
            <person name="Gilroy R."/>
        </authorList>
    </citation>
    <scope>NUCLEOTIDE SEQUENCE</scope>
    <source>
        <strain evidence="2">CHK154-7741</strain>
    </source>
</reference>
<organism evidence="2 3">
    <name type="scientific">Candidatus Limenecus avicola</name>
    <dbReference type="NCBI Taxonomy" id="2840847"/>
    <lineage>
        <taxon>Bacteria</taxon>
        <taxon>Bacillati</taxon>
        <taxon>Bacillota</taxon>
        <taxon>Clostridia</taxon>
        <taxon>Eubacteriales</taxon>
        <taxon>Clostridiaceae</taxon>
        <taxon>Clostridiaceae incertae sedis</taxon>
        <taxon>Candidatus Limenecus</taxon>
    </lineage>
</organism>
<feature type="region of interest" description="Disordered" evidence="1">
    <location>
        <begin position="1"/>
        <end position="22"/>
    </location>
</feature>
<proteinExistence type="predicted"/>
<sequence>MKIQSTPTIRYKCQNSANNHESRQPVSFGLNLIKLAKEVPLKKEQKIIEVLKKIIKTFAKNPRPVAGKLKTVEKPLIAPALESPADFAKRTAANELKNQAYGSNINAQYSQNYEILMELKRKGVPIPDAAWDAPITDSGILTDSAYNTIVQNIQDSNFEDYKKDEIIKKLKRINFKGKEDSFINPSHFDDIDLTDHIDIEPDVIDAGDYLDVLHDHIKDFGEHLLDALKEIIGAS</sequence>
<accession>A0A9D1MZ05</accession>
<dbReference type="Proteomes" id="UP000886748">
    <property type="component" value="Unassembled WGS sequence"/>
</dbReference>
<reference evidence="2" key="2">
    <citation type="journal article" date="2021" name="PeerJ">
        <title>Extensive microbial diversity within the chicken gut microbiome revealed by metagenomics and culture.</title>
        <authorList>
            <person name="Gilroy R."/>
            <person name="Ravi A."/>
            <person name="Getino M."/>
            <person name="Pursley I."/>
            <person name="Horton D.L."/>
            <person name="Alikhan N.F."/>
            <person name="Baker D."/>
            <person name="Gharbi K."/>
            <person name="Hall N."/>
            <person name="Watson M."/>
            <person name="Adriaenssens E.M."/>
            <person name="Foster-Nyarko E."/>
            <person name="Jarju S."/>
            <person name="Secka A."/>
            <person name="Antonio M."/>
            <person name="Oren A."/>
            <person name="Chaudhuri R.R."/>
            <person name="La Ragione R."/>
            <person name="Hildebrand F."/>
            <person name="Pallen M.J."/>
        </authorList>
    </citation>
    <scope>NUCLEOTIDE SEQUENCE</scope>
    <source>
        <strain evidence="2">CHK154-7741</strain>
    </source>
</reference>
<evidence type="ECO:0000256" key="1">
    <source>
        <dbReference type="SAM" id="MobiDB-lite"/>
    </source>
</evidence>
<dbReference type="EMBL" id="DVOD01000013">
    <property type="protein sequence ID" value="HIU91760.1"/>
    <property type="molecule type" value="Genomic_DNA"/>
</dbReference>
<feature type="compositionally biased region" description="Polar residues" evidence="1">
    <location>
        <begin position="1"/>
        <end position="19"/>
    </location>
</feature>
<protein>
    <submittedName>
        <fullName evidence="2">Uncharacterized protein</fullName>
    </submittedName>
</protein>